<dbReference type="PANTHER" id="PTHR46637">
    <property type="entry name" value="TIS1421-TRANSPOSASE PROTEIN A"/>
    <property type="match status" value="1"/>
</dbReference>
<dbReference type="InterPro" id="IPR052909">
    <property type="entry name" value="Transposase_6_like"/>
</dbReference>
<dbReference type="Proteomes" id="UP001230654">
    <property type="component" value="Unassembled WGS sequence"/>
</dbReference>
<name>A0ABU0NHH6_STRRH</name>
<protein>
    <submittedName>
        <fullName evidence="3">Transposase</fullName>
    </submittedName>
</protein>
<proteinExistence type="predicted"/>
<evidence type="ECO:0000256" key="1">
    <source>
        <dbReference type="SAM" id="MobiDB-lite"/>
    </source>
</evidence>
<dbReference type="PANTHER" id="PTHR46637:SF1">
    <property type="entry name" value="BLL5188 PROTEIN"/>
    <property type="match status" value="1"/>
</dbReference>
<gene>
    <name evidence="3" type="ORF">QF030_000714</name>
</gene>
<evidence type="ECO:0000313" key="3">
    <source>
        <dbReference type="EMBL" id="MDQ0578536.1"/>
    </source>
</evidence>
<feature type="region of interest" description="Disordered" evidence="1">
    <location>
        <begin position="36"/>
        <end position="76"/>
    </location>
</feature>
<feature type="domain" description="Insertion element IS402-like" evidence="2">
    <location>
        <begin position="1"/>
        <end position="36"/>
    </location>
</feature>
<sequence>MINGVVYKIRTGVSWHDLPERYGPWKTVYTRFRRYAIGETPDGRTGRSRPRPIPRRPDHQNPPRQGPAAAGPWPSC</sequence>
<organism evidence="3 4">
    <name type="scientific">Streptomyces rishiriensis</name>
    <dbReference type="NCBI Taxonomy" id="68264"/>
    <lineage>
        <taxon>Bacteria</taxon>
        <taxon>Bacillati</taxon>
        <taxon>Actinomycetota</taxon>
        <taxon>Actinomycetes</taxon>
        <taxon>Kitasatosporales</taxon>
        <taxon>Streptomycetaceae</taxon>
        <taxon>Streptomyces</taxon>
    </lineage>
</organism>
<keyword evidence="4" id="KW-1185">Reference proteome</keyword>
<reference evidence="3 4" key="1">
    <citation type="submission" date="2023-07" db="EMBL/GenBank/DDBJ databases">
        <title>Comparative genomics of wheat-associated soil bacteria to identify genetic determinants of phenazine resistance.</title>
        <authorList>
            <person name="Mouncey N."/>
        </authorList>
    </citation>
    <scope>NUCLEOTIDE SEQUENCE [LARGE SCALE GENOMIC DNA]</scope>
    <source>
        <strain evidence="3 4">B2I6</strain>
    </source>
</reference>
<evidence type="ECO:0000313" key="4">
    <source>
        <dbReference type="Proteomes" id="UP001230654"/>
    </source>
</evidence>
<dbReference type="EMBL" id="JAUSWV010000002">
    <property type="protein sequence ID" value="MDQ0578536.1"/>
    <property type="molecule type" value="Genomic_DNA"/>
</dbReference>
<comment type="caution">
    <text evidence="3">The sequence shown here is derived from an EMBL/GenBank/DDBJ whole genome shotgun (WGS) entry which is preliminary data.</text>
</comment>
<dbReference type="InterPro" id="IPR025161">
    <property type="entry name" value="IS402-like_dom"/>
</dbReference>
<dbReference type="Pfam" id="PF13340">
    <property type="entry name" value="DUF4096"/>
    <property type="match status" value="1"/>
</dbReference>
<accession>A0ABU0NHH6</accession>
<evidence type="ECO:0000259" key="2">
    <source>
        <dbReference type="Pfam" id="PF13340"/>
    </source>
</evidence>